<name>A0A8I6SMX4_CIMLE</name>
<reference evidence="3" key="1">
    <citation type="submission" date="2022-01" db="UniProtKB">
        <authorList>
            <consortium name="EnsemblMetazoa"/>
        </authorList>
    </citation>
    <scope>IDENTIFICATION</scope>
</reference>
<feature type="compositionally biased region" description="Polar residues" evidence="1">
    <location>
        <begin position="81"/>
        <end position="93"/>
    </location>
</feature>
<feature type="signal peptide" evidence="2">
    <location>
        <begin position="1"/>
        <end position="27"/>
    </location>
</feature>
<dbReference type="EnsemblMetazoa" id="XM_024229456.1">
    <property type="protein sequence ID" value="XP_024085224.1"/>
    <property type="gene ID" value="LOC106663291"/>
</dbReference>
<protein>
    <recommendedName>
        <fullName evidence="5">Secreted protein</fullName>
    </recommendedName>
</protein>
<evidence type="ECO:0000313" key="4">
    <source>
        <dbReference type="Proteomes" id="UP000494040"/>
    </source>
</evidence>
<dbReference type="Proteomes" id="UP000494040">
    <property type="component" value="Unassembled WGS sequence"/>
</dbReference>
<dbReference type="AlphaFoldDB" id="A0A8I6SMX4"/>
<keyword evidence="2" id="KW-0732">Signal</keyword>
<feature type="compositionally biased region" description="Basic residues" evidence="1">
    <location>
        <begin position="101"/>
        <end position="117"/>
    </location>
</feature>
<dbReference type="RefSeq" id="XP_024085224.1">
    <property type="nucleotide sequence ID" value="XM_024229456.1"/>
</dbReference>
<dbReference type="GeneID" id="106663291"/>
<dbReference type="KEGG" id="clec:106663291"/>
<evidence type="ECO:0000256" key="2">
    <source>
        <dbReference type="SAM" id="SignalP"/>
    </source>
</evidence>
<evidence type="ECO:0000313" key="3">
    <source>
        <dbReference type="EnsemblMetazoa" id="XP_024085224.1"/>
    </source>
</evidence>
<organism evidence="3 4">
    <name type="scientific">Cimex lectularius</name>
    <name type="common">Bed bug</name>
    <name type="synonym">Acanthia lectularia</name>
    <dbReference type="NCBI Taxonomy" id="79782"/>
    <lineage>
        <taxon>Eukaryota</taxon>
        <taxon>Metazoa</taxon>
        <taxon>Ecdysozoa</taxon>
        <taxon>Arthropoda</taxon>
        <taxon>Hexapoda</taxon>
        <taxon>Insecta</taxon>
        <taxon>Pterygota</taxon>
        <taxon>Neoptera</taxon>
        <taxon>Paraneoptera</taxon>
        <taxon>Hemiptera</taxon>
        <taxon>Heteroptera</taxon>
        <taxon>Panheteroptera</taxon>
        <taxon>Cimicomorpha</taxon>
        <taxon>Cimicidae</taxon>
        <taxon>Cimex</taxon>
    </lineage>
</organism>
<keyword evidence="4" id="KW-1185">Reference proteome</keyword>
<feature type="chain" id="PRO_5035202524" description="Secreted protein" evidence="2">
    <location>
        <begin position="28"/>
        <end position="117"/>
    </location>
</feature>
<accession>A0A8I6SMX4</accession>
<feature type="region of interest" description="Disordered" evidence="1">
    <location>
        <begin position="81"/>
        <end position="117"/>
    </location>
</feature>
<evidence type="ECO:0000256" key="1">
    <source>
        <dbReference type="SAM" id="MobiDB-lite"/>
    </source>
</evidence>
<proteinExistence type="predicted"/>
<sequence>MTPSGLALLKTATILVVATSALIETDAFIIIPEDFTTLSNAIWSFLPPIKSGLLSKVGLGFRLGRNADFQVLFEIGPQMNNTNTNRTDATVSPNAIAPQARSKRTKYSKRFKKLPSK</sequence>
<evidence type="ECO:0008006" key="5">
    <source>
        <dbReference type="Google" id="ProtNLM"/>
    </source>
</evidence>
<dbReference type="OrthoDB" id="8188574at2759"/>